<feature type="domain" description="PRC-barrel" evidence="2">
    <location>
        <begin position="30"/>
        <end position="67"/>
    </location>
</feature>
<reference evidence="3" key="1">
    <citation type="submission" date="2016-01" db="EMBL/GenBank/DDBJ databases">
        <authorList>
            <person name="Peeters C."/>
        </authorList>
    </citation>
    <scope>NUCLEOTIDE SEQUENCE [LARGE SCALE GENOMIC DNA]</scope>
    <source>
        <strain evidence="3">LMG 29317</strain>
    </source>
</reference>
<evidence type="ECO:0000313" key="4">
    <source>
        <dbReference type="Proteomes" id="UP000055019"/>
    </source>
</evidence>
<dbReference type="InterPro" id="IPR011033">
    <property type="entry name" value="PRC_barrel-like_sf"/>
</dbReference>
<name>A0A158KZZ7_9BURK</name>
<keyword evidence="4" id="KW-1185">Reference proteome</keyword>
<evidence type="ECO:0000259" key="2">
    <source>
        <dbReference type="Pfam" id="PF05239"/>
    </source>
</evidence>
<comment type="caution">
    <text evidence="3">The sequence shown here is derived from an EMBL/GenBank/DDBJ whole genome shotgun (WGS) entry which is preliminary data.</text>
</comment>
<dbReference type="InterPro" id="IPR027275">
    <property type="entry name" value="PRC-brl_dom"/>
</dbReference>
<dbReference type="SUPFAM" id="SSF50346">
    <property type="entry name" value="PRC-barrel domain"/>
    <property type="match status" value="1"/>
</dbReference>
<evidence type="ECO:0000256" key="1">
    <source>
        <dbReference type="SAM" id="MobiDB-lite"/>
    </source>
</evidence>
<proteinExistence type="predicted"/>
<gene>
    <name evidence="3" type="ORF">AWB74_07593</name>
</gene>
<dbReference type="RefSeq" id="WP_087039422.1">
    <property type="nucleotide sequence ID" value="NZ_FCOM02000069.1"/>
</dbReference>
<organism evidence="3 4">
    <name type="scientific">Caballeronia arvi</name>
    <dbReference type="NCBI Taxonomy" id="1777135"/>
    <lineage>
        <taxon>Bacteria</taxon>
        <taxon>Pseudomonadati</taxon>
        <taxon>Pseudomonadota</taxon>
        <taxon>Betaproteobacteria</taxon>
        <taxon>Burkholderiales</taxon>
        <taxon>Burkholderiaceae</taxon>
        <taxon>Caballeronia</taxon>
    </lineage>
</organism>
<accession>A0A158KZZ7</accession>
<dbReference type="OrthoDB" id="286778at2"/>
<sequence length="106" mass="10648">MTTTNLTGSGAAQGGANIVGSSVGDGPGADVMAASTLDSTTVITSDGEDIDKIKDIMLDMRSGRVIAGRPDGGVAGRGQTTLSQRRRQPGGGGERAAAELIAQVRY</sequence>
<evidence type="ECO:0000313" key="3">
    <source>
        <dbReference type="EMBL" id="SAL86170.1"/>
    </source>
</evidence>
<feature type="region of interest" description="Disordered" evidence="1">
    <location>
        <begin position="64"/>
        <end position="95"/>
    </location>
</feature>
<dbReference type="Proteomes" id="UP000055019">
    <property type="component" value="Unassembled WGS sequence"/>
</dbReference>
<dbReference type="AlphaFoldDB" id="A0A158KZZ7"/>
<feature type="region of interest" description="Disordered" evidence="1">
    <location>
        <begin position="1"/>
        <end position="28"/>
    </location>
</feature>
<dbReference type="Pfam" id="PF05239">
    <property type="entry name" value="PRC"/>
    <property type="match status" value="1"/>
</dbReference>
<feature type="compositionally biased region" description="Polar residues" evidence="1">
    <location>
        <begin position="1"/>
        <end position="10"/>
    </location>
</feature>
<protein>
    <submittedName>
        <fullName evidence="3">PRC-barrel domain-containing protein</fullName>
    </submittedName>
</protein>
<dbReference type="EMBL" id="FCOM02000069">
    <property type="protein sequence ID" value="SAL86170.1"/>
    <property type="molecule type" value="Genomic_DNA"/>
</dbReference>